<keyword evidence="3" id="KW-1185">Reference proteome</keyword>
<evidence type="ECO:0000313" key="3">
    <source>
        <dbReference type="Proteomes" id="UP000680206"/>
    </source>
</evidence>
<evidence type="ECO:0000259" key="1">
    <source>
        <dbReference type="Pfam" id="PF01471"/>
    </source>
</evidence>
<dbReference type="InterPro" id="IPR036365">
    <property type="entry name" value="PGBD-like_sf"/>
</dbReference>
<dbReference type="Proteomes" id="UP000680206">
    <property type="component" value="Unassembled WGS sequence"/>
</dbReference>
<dbReference type="InterPro" id="IPR002477">
    <property type="entry name" value="Peptidoglycan-bd-like"/>
</dbReference>
<evidence type="ECO:0000313" key="2">
    <source>
        <dbReference type="EMBL" id="MBO2461572.1"/>
    </source>
</evidence>
<dbReference type="SUPFAM" id="SSF47090">
    <property type="entry name" value="PGBD-like"/>
    <property type="match status" value="1"/>
</dbReference>
<accession>A0ABS3RXT6</accession>
<feature type="domain" description="Peptidoglycan binding-like" evidence="1">
    <location>
        <begin position="148"/>
        <end position="202"/>
    </location>
</feature>
<dbReference type="EMBL" id="JAGEPF010000018">
    <property type="protein sequence ID" value="MBO2461572.1"/>
    <property type="molecule type" value="Genomic_DNA"/>
</dbReference>
<dbReference type="InterPro" id="IPR036366">
    <property type="entry name" value="PGBDSf"/>
</dbReference>
<dbReference type="Pfam" id="PF01471">
    <property type="entry name" value="PG_binding_1"/>
    <property type="match status" value="1"/>
</dbReference>
<gene>
    <name evidence="2" type="ORF">J4709_28795</name>
</gene>
<proteinExistence type="predicted"/>
<name>A0ABS3RXT6_9ACTN</name>
<protein>
    <submittedName>
        <fullName evidence="2">Peptidoglycan-binding protein</fullName>
    </submittedName>
</protein>
<organism evidence="2 3">
    <name type="scientific">Actinomadura violacea</name>
    <dbReference type="NCBI Taxonomy" id="2819934"/>
    <lineage>
        <taxon>Bacteria</taxon>
        <taxon>Bacillati</taxon>
        <taxon>Actinomycetota</taxon>
        <taxon>Actinomycetes</taxon>
        <taxon>Streptosporangiales</taxon>
        <taxon>Thermomonosporaceae</taxon>
        <taxon>Actinomadura</taxon>
    </lineage>
</organism>
<reference evidence="2 3" key="1">
    <citation type="submission" date="2021-03" db="EMBL/GenBank/DDBJ databases">
        <title>Actinomadura violae sp. nov., isolated from lichen in Thailand.</title>
        <authorList>
            <person name="Kanchanasin P."/>
            <person name="Saeng-In P."/>
            <person name="Phongsopitanun W."/>
            <person name="Yuki M."/>
            <person name="Kudo T."/>
            <person name="Ohkuma M."/>
            <person name="Tanasupawat S."/>
        </authorList>
    </citation>
    <scope>NUCLEOTIDE SEQUENCE [LARGE SCALE GENOMIC DNA]</scope>
    <source>
        <strain evidence="2 3">LCR2-06</strain>
    </source>
</reference>
<comment type="caution">
    <text evidence="2">The sequence shown here is derived from an EMBL/GenBank/DDBJ whole genome shotgun (WGS) entry which is preliminary data.</text>
</comment>
<dbReference type="Gene3D" id="1.10.101.10">
    <property type="entry name" value="PGBD-like superfamily/PGBD"/>
    <property type="match status" value="1"/>
</dbReference>
<sequence length="208" mass="22346">MWDPWSGRIVQFYGAEESARALEHPPGGVETNRMGSRCIQVEAWFSPGCVVNGKTYATLADTPCKGLEDIVAWMRTLGIPDVWPSGRPQWSGNSRSAATWRGKAGHYGHCHVPGNSHGDPGPMPSGMFAGGWQEAMMGKLPTLGKGDTGEHVESVQGLLLARSHPEVHVNGHFDDVTETAVKAVQKWGGVAADGIVGPDTWPVLLRVK</sequence>